<proteinExistence type="predicted"/>
<dbReference type="Proteomes" id="UP000290289">
    <property type="component" value="Chromosome 7"/>
</dbReference>
<gene>
    <name evidence="1" type="ORF">DVH24_024268</name>
</gene>
<name>A0A498JKW8_MALDO</name>
<protein>
    <submittedName>
        <fullName evidence="1">Uncharacterized protein</fullName>
    </submittedName>
</protein>
<dbReference type="AlphaFoldDB" id="A0A498JKW8"/>
<sequence>MRSYVRSHIDQRRWGDVPYMYMFLSIQHETFWELTGSGSHKNSKVIPRMGDLLGSSRAETQKQNREGMVSPKRTISCYGGVELGCDVTIWYQNHSAVRYRCADEGVEPLRG</sequence>
<organism evidence="1 2">
    <name type="scientific">Malus domestica</name>
    <name type="common">Apple</name>
    <name type="synonym">Pyrus malus</name>
    <dbReference type="NCBI Taxonomy" id="3750"/>
    <lineage>
        <taxon>Eukaryota</taxon>
        <taxon>Viridiplantae</taxon>
        <taxon>Streptophyta</taxon>
        <taxon>Embryophyta</taxon>
        <taxon>Tracheophyta</taxon>
        <taxon>Spermatophyta</taxon>
        <taxon>Magnoliopsida</taxon>
        <taxon>eudicotyledons</taxon>
        <taxon>Gunneridae</taxon>
        <taxon>Pentapetalae</taxon>
        <taxon>rosids</taxon>
        <taxon>fabids</taxon>
        <taxon>Rosales</taxon>
        <taxon>Rosaceae</taxon>
        <taxon>Amygdaloideae</taxon>
        <taxon>Maleae</taxon>
        <taxon>Malus</taxon>
    </lineage>
</organism>
<dbReference type="EMBL" id="RDQH01000333">
    <property type="protein sequence ID" value="RXH94584.1"/>
    <property type="molecule type" value="Genomic_DNA"/>
</dbReference>
<keyword evidence="2" id="KW-1185">Reference proteome</keyword>
<comment type="caution">
    <text evidence="1">The sequence shown here is derived from an EMBL/GenBank/DDBJ whole genome shotgun (WGS) entry which is preliminary data.</text>
</comment>
<accession>A0A498JKW8</accession>
<evidence type="ECO:0000313" key="2">
    <source>
        <dbReference type="Proteomes" id="UP000290289"/>
    </source>
</evidence>
<evidence type="ECO:0000313" key="1">
    <source>
        <dbReference type="EMBL" id="RXH94584.1"/>
    </source>
</evidence>
<reference evidence="1 2" key="1">
    <citation type="submission" date="2018-10" db="EMBL/GenBank/DDBJ databases">
        <title>A high-quality apple genome assembly.</title>
        <authorList>
            <person name="Hu J."/>
        </authorList>
    </citation>
    <scope>NUCLEOTIDE SEQUENCE [LARGE SCALE GENOMIC DNA]</scope>
    <source>
        <strain evidence="2">cv. HFTH1</strain>
        <tissue evidence="1">Young leaf</tissue>
    </source>
</reference>